<accession>A0A7C8YFL7</accession>
<reference evidence="1" key="2">
    <citation type="submission" date="2020-07" db="EMBL/GenBank/DDBJ databases">
        <authorList>
            <person name="Vera ALvarez R."/>
            <person name="Arias-Moreno D.M."/>
            <person name="Jimenez-Jacinto V."/>
            <person name="Jimenez-Bremont J.F."/>
            <person name="Swaminathan K."/>
            <person name="Moose S.P."/>
            <person name="Guerrero-Gonzalez M.L."/>
            <person name="Marino-Ramirez L."/>
            <person name="Landsman D."/>
            <person name="Rodriguez-Kessler M."/>
            <person name="Delgado-Sanchez P."/>
        </authorList>
    </citation>
    <scope>NUCLEOTIDE SEQUENCE</scope>
    <source>
        <tissue evidence="1">Cladode</tissue>
    </source>
</reference>
<proteinExistence type="predicted"/>
<protein>
    <submittedName>
        <fullName evidence="1">Uncharacterized protein</fullName>
    </submittedName>
</protein>
<sequence>MCHLPSGSASKRWSVHKFGTLLFPLVEAMGRALPLCDLPKEEGCHGRKATTPAHSFHLTIHLVIQLIHHVFFLSNRCDHVFVSMECDVHVCEASRMEGKVLPAFSTVVE</sequence>
<dbReference type="EMBL" id="GISG01014280">
    <property type="protein sequence ID" value="MBA4617038.1"/>
    <property type="molecule type" value="Transcribed_RNA"/>
</dbReference>
<organism evidence="1">
    <name type="scientific">Opuntia streptacantha</name>
    <name type="common">Prickly pear cactus</name>
    <name type="synonym">Opuntia cardona</name>
    <dbReference type="NCBI Taxonomy" id="393608"/>
    <lineage>
        <taxon>Eukaryota</taxon>
        <taxon>Viridiplantae</taxon>
        <taxon>Streptophyta</taxon>
        <taxon>Embryophyta</taxon>
        <taxon>Tracheophyta</taxon>
        <taxon>Spermatophyta</taxon>
        <taxon>Magnoliopsida</taxon>
        <taxon>eudicotyledons</taxon>
        <taxon>Gunneridae</taxon>
        <taxon>Pentapetalae</taxon>
        <taxon>Caryophyllales</taxon>
        <taxon>Cactineae</taxon>
        <taxon>Cactaceae</taxon>
        <taxon>Opuntioideae</taxon>
        <taxon>Opuntia</taxon>
    </lineage>
</organism>
<evidence type="ECO:0000313" key="1">
    <source>
        <dbReference type="EMBL" id="MBA4617038.1"/>
    </source>
</evidence>
<reference evidence="1" key="1">
    <citation type="journal article" date="2013" name="J. Plant Res.">
        <title>Effect of fungi and light on seed germination of three Opuntia species from semiarid lands of central Mexico.</title>
        <authorList>
            <person name="Delgado-Sanchez P."/>
            <person name="Jimenez-Bremont J.F."/>
            <person name="Guerrero-Gonzalez Mde L."/>
            <person name="Flores J."/>
        </authorList>
    </citation>
    <scope>NUCLEOTIDE SEQUENCE</scope>
    <source>
        <tissue evidence="1">Cladode</tissue>
    </source>
</reference>
<name>A0A7C8YFL7_OPUST</name>
<dbReference type="AlphaFoldDB" id="A0A7C8YFL7"/>